<gene>
    <name evidence="1" type="ORF">PHMEG_00038053</name>
</gene>
<evidence type="ECO:0000313" key="1">
    <source>
        <dbReference type="EMBL" id="OWY92795.1"/>
    </source>
</evidence>
<protein>
    <submittedName>
        <fullName evidence="1">Uncharacterized protein</fullName>
    </submittedName>
</protein>
<dbReference type="EMBL" id="NBNE01017301">
    <property type="protein sequence ID" value="OWY92795.1"/>
    <property type="molecule type" value="Genomic_DNA"/>
</dbReference>
<accession>A0A225UIF6</accession>
<proteinExistence type="predicted"/>
<comment type="caution">
    <text evidence="1">The sequence shown here is derived from an EMBL/GenBank/DDBJ whole genome shotgun (WGS) entry which is preliminary data.</text>
</comment>
<dbReference type="Proteomes" id="UP000198211">
    <property type="component" value="Unassembled WGS sequence"/>
</dbReference>
<dbReference type="AlphaFoldDB" id="A0A225UIF6"/>
<organism evidence="1 2">
    <name type="scientific">Phytophthora megakarya</name>
    <dbReference type="NCBI Taxonomy" id="4795"/>
    <lineage>
        <taxon>Eukaryota</taxon>
        <taxon>Sar</taxon>
        <taxon>Stramenopiles</taxon>
        <taxon>Oomycota</taxon>
        <taxon>Peronosporomycetes</taxon>
        <taxon>Peronosporales</taxon>
        <taxon>Peronosporaceae</taxon>
        <taxon>Phytophthora</taxon>
    </lineage>
</organism>
<sequence length="89" mass="10140">MRKRLSKELSDRELRSHPEMELQFRSVLSGVFRANISCKESEWTGTCRSNLAKIQRGELHVKNNSFEEGGRSVVSTSQLEGFHSALKNC</sequence>
<reference evidence="2" key="1">
    <citation type="submission" date="2017-03" db="EMBL/GenBank/DDBJ databases">
        <title>Phytopthora megakarya and P. palmivora, two closely related causual agents of cacao black pod achieved similar genome size and gene model numbers by different mechanisms.</title>
        <authorList>
            <person name="Ali S."/>
            <person name="Shao J."/>
            <person name="Larry D.J."/>
            <person name="Kronmiller B."/>
            <person name="Shen D."/>
            <person name="Strem M.D."/>
            <person name="Melnick R.L."/>
            <person name="Guiltinan M.J."/>
            <person name="Tyler B.M."/>
            <person name="Meinhardt L.W."/>
            <person name="Bailey B.A."/>
        </authorList>
    </citation>
    <scope>NUCLEOTIDE SEQUENCE [LARGE SCALE GENOMIC DNA]</scope>
    <source>
        <strain evidence="2">zdho120</strain>
    </source>
</reference>
<keyword evidence="2" id="KW-1185">Reference proteome</keyword>
<name>A0A225UIF6_9STRA</name>
<evidence type="ECO:0000313" key="2">
    <source>
        <dbReference type="Proteomes" id="UP000198211"/>
    </source>
</evidence>